<feature type="region of interest" description="Disordered" evidence="1">
    <location>
        <begin position="1"/>
        <end position="93"/>
    </location>
</feature>
<protein>
    <submittedName>
        <fullName evidence="2">Uncharacterized protein</fullName>
    </submittedName>
</protein>
<sequence length="93" mass="9713">MLAGWRRGRVSRGGGEGAGETGRGPSVSRRFRSGDLRRGSLPLGDRPTRTLPLPSPPPLVSGHSASTRSLDPPHSPVWQTPAAPPEGGSDPRS</sequence>
<feature type="compositionally biased region" description="Gly residues" evidence="1">
    <location>
        <begin position="11"/>
        <end position="22"/>
    </location>
</feature>
<dbReference type="EMBL" id="CASHTH010003567">
    <property type="protein sequence ID" value="CAI8046510.1"/>
    <property type="molecule type" value="Genomic_DNA"/>
</dbReference>
<reference evidence="2" key="1">
    <citation type="submission" date="2023-03" db="EMBL/GenBank/DDBJ databases">
        <authorList>
            <person name="Steffen K."/>
            <person name="Cardenas P."/>
        </authorList>
    </citation>
    <scope>NUCLEOTIDE SEQUENCE</scope>
</reference>
<accession>A0AA35XCK9</accession>
<feature type="compositionally biased region" description="Basic residues" evidence="1">
    <location>
        <begin position="1"/>
        <end position="10"/>
    </location>
</feature>
<proteinExistence type="predicted"/>
<evidence type="ECO:0000313" key="3">
    <source>
        <dbReference type="Proteomes" id="UP001174909"/>
    </source>
</evidence>
<keyword evidence="3" id="KW-1185">Reference proteome</keyword>
<dbReference type="AlphaFoldDB" id="A0AA35XCK9"/>
<evidence type="ECO:0000313" key="2">
    <source>
        <dbReference type="EMBL" id="CAI8046510.1"/>
    </source>
</evidence>
<name>A0AA35XCK9_GEOBA</name>
<comment type="caution">
    <text evidence="2">The sequence shown here is derived from an EMBL/GenBank/DDBJ whole genome shotgun (WGS) entry which is preliminary data.</text>
</comment>
<gene>
    <name evidence="2" type="ORF">GBAR_LOCUS25735</name>
</gene>
<evidence type="ECO:0000256" key="1">
    <source>
        <dbReference type="SAM" id="MobiDB-lite"/>
    </source>
</evidence>
<dbReference type="Proteomes" id="UP001174909">
    <property type="component" value="Unassembled WGS sequence"/>
</dbReference>
<organism evidence="2 3">
    <name type="scientific">Geodia barretti</name>
    <name type="common">Barrett's horny sponge</name>
    <dbReference type="NCBI Taxonomy" id="519541"/>
    <lineage>
        <taxon>Eukaryota</taxon>
        <taxon>Metazoa</taxon>
        <taxon>Porifera</taxon>
        <taxon>Demospongiae</taxon>
        <taxon>Heteroscleromorpha</taxon>
        <taxon>Tetractinellida</taxon>
        <taxon>Astrophorina</taxon>
        <taxon>Geodiidae</taxon>
        <taxon>Geodia</taxon>
    </lineage>
</organism>